<evidence type="ECO:0000313" key="4">
    <source>
        <dbReference type="EMBL" id="EFT82653.1"/>
    </source>
</evidence>
<feature type="transmembrane region" description="Helical" evidence="2">
    <location>
        <begin position="1114"/>
        <end position="1137"/>
    </location>
</feature>
<dbReference type="InterPro" id="IPR022038">
    <property type="entry name" value="Ig-like_bact"/>
</dbReference>
<keyword evidence="2" id="KW-0472">Membrane</keyword>
<feature type="domain" description="Ig-like" evidence="3">
    <location>
        <begin position="705"/>
        <end position="769"/>
    </location>
</feature>
<dbReference type="Pfam" id="PF12245">
    <property type="entry name" value="Big_3_2"/>
    <property type="match status" value="2"/>
</dbReference>
<protein>
    <recommendedName>
        <fullName evidence="3">Ig-like domain-containing protein</fullName>
    </recommendedName>
</protein>
<feature type="compositionally biased region" description="Gly residues" evidence="1">
    <location>
        <begin position="64"/>
        <end position="74"/>
    </location>
</feature>
<keyword evidence="5" id="KW-1185">Reference proteome</keyword>
<reference evidence="4 5" key="1">
    <citation type="submission" date="2010-12" db="EMBL/GenBank/DDBJ databases">
        <authorList>
            <person name="Muzny D."/>
            <person name="Qin X."/>
            <person name="Buhay C."/>
            <person name="Dugan-Rocha S."/>
            <person name="Ding Y."/>
            <person name="Chen G."/>
            <person name="Hawes A."/>
            <person name="Holder M."/>
            <person name="Jhangiani S."/>
            <person name="Johnson A."/>
            <person name="Khan Z."/>
            <person name="Li Z."/>
            <person name="Liu W."/>
            <person name="Liu X."/>
            <person name="Perez L."/>
            <person name="Shen H."/>
            <person name="Wang Q."/>
            <person name="Watt J."/>
            <person name="Xi L."/>
            <person name="Xin Y."/>
            <person name="Zhou J."/>
            <person name="Deng J."/>
            <person name="Jiang H."/>
            <person name="Liu Y."/>
            <person name="Qu J."/>
            <person name="Song X.-Z."/>
            <person name="Zhang L."/>
            <person name="Villasana D."/>
            <person name="Johnson A."/>
            <person name="Liu J."/>
            <person name="Liyanage D."/>
            <person name="Lorensuhewa L."/>
            <person name="Robinson T."/>
            <person name="Song A."/>
            <person name="Song B.-B."/>
            <person name="Dinh H."/>
            <person name="Thornton R."/>
            <person name="Coyle M."/>
            <person name="Francisco L."/>
            <person name="Jackson L."/>
            <person name="Javaid M."/>
            <person name="Korchina V."/>
            <person name="Kovar C."/>
            <person name="Mata R."/>
            <person name="Mathew T."/>
            <person name="Ngo R."/>
            <person name="Nguyen L."/>
            <person name="Nguyen N."/>
            <person name="Okwuonu G."/>
            <person name="Ongeri F."/>
            <person name="Pham C."/>
            <person name="Simmons D."/>
            <person name="Wilczek-Boney K."/>
            <person name="Hale W."/>
            <person name="Jakkamsetti A."/>
            <person name="Pham P."/>
            <person name="Ruth R."/>
            <person name="San Lucas F."/>
            <person name="Warren J."/>
            <person name="Zhang J."/>
            <person name="Zhao Z."/>
            <person name="Zhou C."/>
            <person name="Zhu D."/>
            <person name="Lee S."/>
            <person name="Bess C."/>
            <person name="Blankenburg K."/>
            <person name="Forbes L."/>
            <person name="Fu Q."/>
            <person name="Gubbala S."/>
            <person name="Hirani K."/>
            <person name="Jayaseelan J.C."/>
            <person name="Lara F."/>
            <person name="Munidasa M."/>
            <person name="Palculict T."/>
            <person name="Patil S."/>
            <person name="Pu L.-L."/>
            <person name="Saada N."/>
            <person name="Tang L."/>
            <person name="Weissenberger G."/>
            <person name="Zhu Y."/>
            <person name="Hemphill L."/>
            <person name="Shang Y."/>
            <person name="Youmans B."/>
            <person name="Ayvaz T."/>
            <person name="Ross M."/>
            <person name="Santibanez J."/>
            <person name="Aqrawi P."/>
            <person name="Gross S."/>
            <person name="Joshi V."/>
            <person name="Fowler G."/>
            <person name="Nazareth L."/>
            <person name="Reid J."/>
            <person name="Worley K."/>
            <person name="Petrosino J."/>
            <person name="Highlander S."/>
            <person name="Gibbs R."/>
        </authorList>
    </citation>
    <scope>NUCLEOTIDE SEQUENCE [LARGE SCALE GENOMIC DNA]</scope>
    <source>
        <strain evidence="4 5">DSM 10105</strain>
    </source>
</reference>
<feature type="compositionally biased region" description="Low complexity" evidence="1">
    <location>
        <begin position="42"/>
        <end position="63"/>
    </location>
</feature>
<dbReference type="eggNOG" id="COG2373">
    <property type="taxonomic scope" value="Bacteria"/>
</dbReference>
<keyword evidence="2" id="KW-1133">Transmembrane helix</keyword>
<feature type="domain" description="Ig-like" evidence="3">
    <location>
        <begin position="1029"/>
        <end position="1094"/>
    </location>
</feature>
<name>E6K2U9_PARDN</name>
<dbReference type="HOGENOM" id="CLU_276332_0_0_11"/>
<dbReference type="AlphaFoldDB" id="E6K2U9"/>
<sequence length="1154" mass="122732">MMMTENKRKAAGRGRWVAWVFALIVSVLFVVGALLAQGDAMAAPSPVDSSSPGGPAPSPSSNGSGSGSSSGSGSAGVKKDCLRSLHVSFDIGSLSKKYPSLLTDYKLSGRTLADSTLVLPVSALLQDDPLAITISADESCKITAPSLPAGAELKERKDRPEAGKTPAGSKEYQLVFEQAGEFSPAAISLHAAQEGDAGSDLKLGAAPGGKDGLPSAIYLDQGMQVKINGDLHQAAASSAAHLPLRHVDSLRLEPGEAGQSQAAADSERKAFRARLTIIKESLKNAGETRKINLLTASYQGKAGIPTKRGICPVDAQTQVSDSLNCLAASEAETSSWLGHDGLYRLTAAQGLPQQANDQSKEAPVSSAASLTGWKDSDGLSIDIDSLPPSVEKIAVTGKTTDRGGWLVATGPVTVAFSGLADDSGSGIDWSSSAIRLVSCPSSKAVDCQKAADYRPAGADKAISLTIDKDRKTASFTISKDNERIDLTQASFLIQDKEGNAFCTGPLSRFAPAAVAAGQSGQAGGAHAGQAEARSRSAGEANALFGKKGLVIDSVAPDLVINATGGEAVKGKYYGYRRVFTVTVTDSTFDLLQEVSPDQVIVTYRFDSRGSHLTASDFQAVPGQAGKYQATFEAGREGGWSYLAQFADLGGRLSDKLMDSFVVILSRPQATLSFDNNDVRTGKYFNKARTATIFLHDRYPDLDASQATISIISHDGKISSRTVSLKWEAVDGQGPTDPHNQSWKAQIPFDHDGDYRLEVSLFDLAGNQVRAGDESDFVIDTTSPEIKLDQVKDKTAYAGDLAPSISYADQYADMSKATFTLTGARRGLVKTIEGVKEKETDEDKLVSLPDFSHQAQTDDVYTLEARLTDFAGNTTTKDVTFSVNRFGSTYMLMSGTKIIRGRYLREAPTVSLAEINVSGLKPGTQSVSILHDTSVQTLSAHDLTTTTSPDAGWSRTTYQIDRSHFTGNGYYRVVVRSVDQAGNVSTNTMDKKDEDRRAAATVQFAVDTVDPYAVATNISGDSVYQGSSKQVYLTGSDNVRLKEIQVDVNGKAYARFSADALSKGEDASFTLPASDQAYTIVVRSADQAGNVSSTRYENVTVTRNYGGYLSHHGGVLLALILACSALVIALIVALVALYRRRKVLAYRRNPFLYTR</sequence>
<keyword evidence="2" id="KW-0812">Transmembrane</keyword>
<evidence type="ECO:0000259" key="3">
    <source>
        <dbReference type="Pfam" id="PF12245"/>
    </source>
</evidence>
<dbReference type="Proteomes" id="UP000004946">
    <property type="component" value="Chromosome"/>
</dbReference>
<feature type="region of interest" description="Disordered" evidence="1">
    <location>
        <begin position="42"/>
        <end position="75"/>
    </location>
</feature>
<comment type="caution">
    <text evidence="4">The sequence shown here is derived from an EMBL/GenBank/DDBJ whole genome shotgun (WGS) entry which is preliminary data.</text>
</comment>
<organism evidence="4 5">
    <name type="scientific">Parascardovia denticolens DSM 10105 = JCM 12538</name>
    <dbReference type="NCBI Taxonomy" id="864564"/>
    <lineage>
        <taxon>Bacteria</taxon>
        <taxon>Bacillati</taxon>
        <taxon>Actinomycetota</taxon>
        <taxon>Actinomycetes</taxon>
        <taxon>Bifidobacteriales</taxon>
        <taxon>Bifidobacteriaceae</taxon>
        <taxon>Parascardovia</taxon>
    </lineage>
</organism>
<evidence type="ECO:0000313" key="5">
    <source>
        <dbReference type="Proteomes" id="UP000004946"/>
    </source>
</evidence>
<proteinExistence type="predicted"/>
<dbReference type="EMBL" id="AEON01000002">
    <property type="protein sequence ID" value="EFT82653.1"/>
    <property type="molecule type" value="Genomic_DNA"/>
</dbReference>
<accession>E6K2U9</accession>
<gene>
    <name evidence="4" type="ORF">HMPREF0620_1338</name>
</gene>
<evidence type="ECO:0000256" key="1">
    <source>
        <dbReference type="SAM" id="MobiDB-lite"/>
    </source>
</evidence>
<evidence type="ECO:0000256" key="2">
    <source>
        <dbReference type="SAM" id="Phobius"/>
    </source>
</evidence>